<dbReference type="Proteomes" id="UP000199662">
    <property type="component" value="Unassembled WGS sequence"/>
</dbReference>
<dbReference type="STRING" id="84035.SAMN05660742_10244"/>
<evidence type="ECO:0000256" key="4">
    <source>
        <dbReference type="RuleBase" id="RU003719"/>
    </source>
</evidence>
<dbReference type="InterPro" id="IPR029752">
    <property type="entry name" value="D-isomer_DH_CS1"/>
</dbReference>
<keyword evidence="3" id="KW-0520">NAD</keyword>
<dbReference type="InterPro" id="IPR006139">
    <property type="entry name" value="D-isomer_2_OHA_DH_cat_dom"/>
</dbReference>
<proteinExistence type="inferred from homology"/>
<dbReference type="FunFam" id="3.40.50.720:FF:000363">
    <property type="entry name" value="D-isomer specific 2-hydroxyacid dehydrogenase"/>
    <property type="match status" value="1"/>
</dbReference>
<evidence type="ECO:0000256" key="1">
    <source>
        <dbReference type="ARBA" id="ARBA00005854"/>
    </source>
</evidence>
<evidence type="ECO:0000256" key="3">
    <source>
        <dbReference type="ARBA" id="ARBA00023027"/>
    </source>
</evidence>
<feature type="domain" description="D-isomer specific 2-hydroxyacid dehydrogenase catalytic" evidence="5">
    <location>
        <begin position="27"/>
        <end position="310"/>
    </location>
</feature>
<comment type="similarity">
    <text evidence="1 4">Belongs to the D-isomer specific 2-hydroxyacid dehydrogenase family.</text>
</comment>
<dbReference type="PROSITE" id="PS00671">
    <property type="entry name" value="D_2_HYDROXYACID_DH_3"/>
    <property type="match status" value="1"/>
</dbReference>
<keyword evidence="8" id="KW-1185">Reference proteome</keyword>
<feature type="domain" description="D-isomer specific 2-hydroxyacid dehydrogenase NAD-binding" evidence="6">
    <location>
        <begin position="105"/>
        <end position="279"/>
    </location>
</feature>
<evidence type="ECO:0000259" key="6">
    <source>
        <dbReference type="Pfam" id="PF02826"/>
    </source>
</evidence>
<dbReference type="PANTHER" id="PTHR43333">
    <property type="entry name" value="2-HACID_DH_C DOMAIN-CONTAINING PROTEIN"/>
    <property type="match status" value="1"/>
</dbReference>
<dbReference type="SUPFAM" id="SSF52283">
    <property type="entry name" value="Formate/glycerate dehydrogenase catalytic domain-like"/>
    <property type="match status" value="1"/>
</dbReference>
<dbReference type="GO" id="GO:0016616">
    <property type="term" value="F:oxidoreductase activity, acting on the CH-OH group of donors, NAD or NADP as acceptor"/>
    <property type="evidence" value="ECO:0007669"/>
    <property type="project" value="InterPro"/>
</dbReference>
<sequence>MSFNVLSLQRLTDDQIATIHAVDKDVNIRICKAAEAIQYIEETDILLAWGLFNLTPLLEKAPRLKWVQALSSGVDNMLSPEFMNTNILLTNARGIHGIPIAEHVLGMMLNFTRGITIAYDQQKAKQWKHIRQVDEMYEKSIAIIGLGSIGREIAKRVKNMGMRVLATKQTPTTELFVDHLYTPEELPLILAEADFVVVTLPLTPETTNLFTLKTFQQMKKTAYFINVARGAIVNEPDLIAALNSDTIKGAALDVFVEEPLPENSPLWDMPNIFITPHIAAQSPYYIDRALKIFTENLNRFLHQADMLNIIDKQKGY</sequence>
<dbReference type="GO" id="GO:0051287">
    <property type="term" value="F:NAD binding"/>
    <property type="evidence" value="ECO:0007669"/>
    <property type="project" value="InterPro"/>
</dbReference>
<dbReference type="AlphaFoldDB" id="A0A1H6UWP0"/>
<dbReference type="PANTHER" id="PTHR43333:SF1">
    <property type="entry name" value="D-ISOMER SPECIFIC 2-HYDROXYACID DEHYDROGENASE NAD-BINDING DOMAIN-CONTAINING PROTEIN"/>
    <property type="match status" value="1"/>
</dbReference>
<protein>
    <submittedName>
        <fullName evidence="7">Phosphoglycerate dehydrogenase</fullName>
    </submittedName>
</protein>
<dbReference type="Pfam" id="PF00389">
    <property type="entry name" value="2-Hacid_dh"/>
    <property type="match status" value="1"/>
</dbReference>
<dbReference type="InterPro" id="IPR029753">
    <property type="entry name" value="D-isomer_DH_CS"/>
</dbReference>
<dbReference type="InterPro" id="IPR036291">
    <property type="entry name" value="NAD(P)-bd_dom_sf"/>
</dbReference>
<dbReference type="Pfam" id="PF02826">
    <property type="entry name" value="2-Hacid_dh_C"/>
    <property type="match status" value="1"/>
</dbReference>
<evidence type="ECO:0000259" key="5">
    <source>
        <dbReference type="Pfam" id="PF00389"/>
    </source>
</evidence>
<evidence type="ECO:0000256" key="2">
    <source>
        <dbReference type="ARBA" id="ARBA00023002"/>
    </source>
</evidence>
<dbReference type="InterPro" id="IPR006140">
    <property type="entry name" value="D-isomer_DH_NAD-bd"/>
</dbReference>
<name>A0A1H6UWP0_9FIRM</name>
<dbReference type="EMBL" id="FNZK01000002">
    <property type="protein sequence ID" value="SEI95074.1"/>
    <property type="molecule type" value="Genomic_DNA"/>
</dbReference>
<evidence type="ECO:0000313" key="8">
    <source>
        <dbReference type="Proteomes" id="UP000199662"/>
    </source>
</evidence>
<dbReference type="CDD" id="cd05300">
    <property type="entry name" value="2-Hacid_dh_1"/>
    <property type="match status" value="1"/>
</dbReference>
<accession>A0A1H6UWP0</accession>
<gene>
    <name evidence="7" type="ORF">SAMN05660742_10244</name>
</gene>
<reference evidence="7 8" key="1">
    <citation type="submission" date="2016-10" db="EMBL/GenBank/DDBJ databases">
        <authorList>
            <person name="de Groot N.N."/>
        </authorList>
    </citation>
    <scope>NUCLEOTIDE SEQUENCE [LARGE SCALE GENOMIC DNA]</scope>
    <source>
        <strain evidence="7 8">DSM 2179</strain>
    </source>
</reference>
<dbReference type="SUPFAM" id="SSF51735">
    <property type="entry name" value="NAD(P)-binding Rossmann-fold domains"/>
    <property type="match status" value="1"/>
</dbReference>
<dbReference type="PROSITE" id="PS00065">
    <property type="entry name" value="D_2_HYDROXYACID_DH_1"/>
    <property type="match status" value="1"/>
</dbReference>
<keyword evidence="2 4" id="KW-0560">Oxidoreductase</keyword>
<dbReference type="Gene3D" id="3.40.50.720">
    <property type="entry name" value="NAD(P)-binding Rossmann-like Domain"/>
    <property type="match status" value="2"/>
</dbReference>
<dbReference type="RefSeq" id="WP_091828789.1">
    <property type="nucleotide sequence ID" value="NZ_FNZK01000002.1"/>
</dbReference>
<evidence type="ECO:0000313" key="7">
    <source>
        <dbReference type="EMBL" id="SEI95074.1"/>
    </source>
</evidence>
<organism evidence="7 8">
    <name type="scientific">Propionispira arboris</name>
    <dbReference type="NCBI Taxonomy" id="84035"/>
    <lineage>
        <taxon>Bacteria</taxon>
        <taxon>Bacillati</taxon>
        <taxon>Bacillota</taxon>
        <taxon>Negativicutes</taxon>
        <taxon>Selenomonadales</taxon>
        <taxon>Selenomonadaceae</taxon>
        <taxon>Propionispira</taxon>
    </lineage>
</organism>